<evidence type="ECO:0000313" key="1">
    <source>
        <dbReference type="EMBL" id="GAB1227259.1"/>
    </source>
</evidence>
<evidence type="ECO:0008006" key="3">
    <source>
        <dbReference type="Google" id="ProtNLM"/>
    </source>
</evidence>
<evidence type="ECO:0000313" key="2">
    <source>
        <dbReference type="Proteomes" id="UP001628156"/>
    </source>
</evidence>
<protein>
    <recommendedName>
        <fullName evidence="3">Leucine rich repeat protein, BspA family protein</fullName>
    </recommendedName>
</protein>
<proteinExistence type="predicted"/>
<sequence>MFIILYFFIYNCFGKCELNFTSASRYGLNGLMVISSNTSECSGDIKIPTSGIDPNSNEEKRVEIIGWNAFSNSLIKSIEIPTSIKIICLNAFSNCNNLQNINIPNSVYRIDYQAFSNCKSLVSINFNNAEIKELGNEVFIGCNKLKSIDLSTFSIETIYEDTFNGCSNLINVILPYTLHEIKESAFSGCTSLTTINLHNTLINSIKEKAFEKCTSLINITFPSTLISLSNNSFEKCTSLTSIIFQSILSSSNNNIPFNECNKLKSIYYTGTDLFTNCIFSNNPIQNIYVISEYQQDFICSIKVIKNINHSPIIYLCKYSDSNNCVSYLSYRKSSINQLTNNEICYQRGSTNQKIIVNDNKYYLVDCNNNTKIQYYQNKEINDNSISNFIFSVGYKEINDNNIHTLREYFISKRIDNIQWITNQCTVTKHLYLNENENSSIKTKDIIIEIYRNGYILNNGIFYIEKNIKMNEIQTLYFGNEQMYREVLINDYFESMNSENEYIFECISKDLCKSYKFNTMNNLFIEDIDFPLLKKETKTNILAIGNEHFHFYYSPYFSQQVKFTNYCENGKIFRTIGMELQLMSNFVNENECPKDDYSSFSIEIESKNETIEINSRIYKISVLDNRISDSTPIYLKFTNSYLRVIPNKCFQITNSSSLLFIPGIYGDKNYIFLKEYSSTNNCNGTYSISEFSPDQYSYTKFNINDDFAIISYFENDYKECGINKIEEASLIRYVLPDINKCQFKSTYTINEFNLIETKYDNSDCKGNIIIQESYALKRCINDTNQLHIIIATFPIKSEDCNNKFKGCINCDLDECYECPNGYGLSMKKDKCIDCSIFTNDCIQCNNQTCTKCNSIDNEIRVYHNNNCLTCKEAFNDNGCLECNANNCTLCSSINGTLRYYNNGSCKTCEEAYDENCSDCDGIECKKCKIEYGLKIGRHGCMKCFDLDSKCLECGEGICTKCYNNLLFKNNKCQSCDDIYGKDCLSCDINNCLTCDNNKIVIESKCISCKKIFDHCIHCNTTHCLDCDSIDYSLINGKCINQNNEQGNNSCLISILLVFSIILFFLI</sequence>
<dbReference type="PANTHER" id="PTHR45661">
    <property type="entry name" value="SURFACE ANTIGEN"/>
    <property type="match status" value="1"/>
</dbReference>
<dbReference type="InterPro" id="IPR032675">
    <property type="entry name" value="LRR_dom_sf"/>
</dbReference>
<comment type="caution">
    <text evidence="1">The sequence shown here is derived from an EMBL/GenBank/DDBJ whole genome shotgun (WGS) entry which is preliminary data.</text>
</comment>
<dbReference type="PANTHER" id="PTHR45661:SF3">
    <property type="entry name" value="IG-LIKE DOMAIN-CONTAINING PROTEIN"/>
    <property type="match status" value="1"/>
</dbReference>
<dbReference type="InterPro" id="IPR053139">
    <property type="entry name" value="Surface_bspA-like"/>
</dbReference>
<accession>A0ABQ0DWN8</accession>
<dbReference type="InterPro" id="IPR009030">
    <property type="entry name" value="Growth_fac_rcpt_cys_sf"/>
</dbReference>
<dbReference type="Proteomes" id="UP001628156">
    <property type="component" value="Unassembled WGS sequence"/>
</dbReference>
<dbReference type="Pfam" id="PF13306">
    <property type="entry name" value="LRR_5"/>
    <property type="match status" value="1"/>
</dbReference>
<dbReference type="EMBL" id="BAAFRS010000328">
    <property type="protein sequence ID" value="GAB1227259.1"/>
    <property type="molecule type" value="Genomic_DNA"/>
</dbReference>
<gene>
    <name evidence="1" type="ORF">ENUP19_0328G0054</name>
</gene>
<dbReference type="InterPro" id="IPR026906">
    <property type="entry name" value="LRR_5"/>
</dbReference>
<organism evidence="1 2">
    <name type="scientific">Entamoeba nuttalli</name>
    <dbReference type="NCBI Taxonomy" id="412467"/>
    <lineage>
        <taxon>Eukaryota</taxon>
        <taxon>Amoebozoa</taxon>
        <taxon>Evosea</taxon>
        <taxon>Archamoebae</taxon>
        <taxon>Mastigamoebida</taxon>
        <taxon>Entamoebidae</taxon>
        <taxon>Entamoeba</taxon>
    </lineage>
</organism>
<dbReference type="Gene3D" id="3.80.10.10">
    <property type="entry name" value="Ribonuclease Inhibitor"/>
    <property type="match status" value="2"/>
</dbReference>
<dbReference type="SUPFAM" id="SSF57184">
    <property type="entry name" value="Growth factor receptor domain"/>
    <property type="match status" value="1"/>
</dbReference>
<dbReference type="SUPFAM" id="SSF52058">
    <property type="entry name" value="L domain-like"/>
    <property type="match status" value="1"/>
</dbReference>
<reference evidence="1 2" key="1">
    <citation type="journal article" date="2019" name="PLoS Negl. Trop. Dis.">
        <title>Whole genome sequencing of Entamoeba nuttalli reveals mammalian host-related molecular signatures and a novel octapeptide-repeat surface protein.</title>
        <authorList>
            <person name="Tanaka M."/>
            <person name="Makiuchi T."/>
            <person name="Komiyama T."/>
            <person name="Shiina T."/>
            <person name="Osaki K."/>
            <person name="Tachibana H."/>
        </authorList>
    </citation>
    <scope>NUCLEOTIDE SEQUENCE [LARGE SCALE GENOMIC DNA]</scope>
    <source>
        <strain evidence="1 2">P19-061405</strain>
    </source>
</reference>
<name>A0ABQ0DWN8_9EUKA</name>
<keyword evidence="2" id="KW-1185">Reference proteome</keyword>